<name>A0A7X5TQ65_9GAMM</name>
<keyword evidence="1" id="KW-0732">Signal</keyword>
<evidence type="ECO:0008006" key="4">
    <source>
        <dbReference type="Google" id="ProtNLM"/>
    </source>
</evidence>
<reference evidence="2 3" key="1">
    <citation type="journal article" date="2006" name="Int. J. Syst. Evol. Microbiol.">
        <title>Dyella yeojuensis sp. nov., isolated from greenhouse soil in Korea.</title>
        <authorList>
            <person name="Kim B.Y."/>
            <person name="Weon H.Y."/>
            <person name="Lee K.H."/>
            <person name="Seok S.J."/>
            <person name="Kwon S.W."/>
            <person name="Go S.J."/>
            <person name="Stackebrandt E."/>
        </authorList>
    </citation>
    <scope>NUCLEOTIDE SEQUENCE [LARGE SCALE GENOMIC DNA]</scope>
    <source>
        <strain evidence="2 3">DSM 17673</strain>
    </source>
</reference>
<evidence type="ECO:0000313" key="3">
    <source>
        <dbReference type="Proteomes" id="UP000518878"/>
    </source>
</evidence>
<gene>
    <name evidence="2" type="ORF">HBF32_06950</name>
</gene>
<feature type="chain" id="PRO_5030629098" description="Halovibrin HvnA" evidence="1">
    <location>
        <begin position="23"/>
        <end position="338"/>
    </location>
</feature>
<dbReference type="PROSITE" id="PS51257">
    <property type="entry name" value="PROKAR_LIPOPROTEIN"/>
    <property type="match status" value="1"/>
</dbReference>
<proteinExistence type="predicted"/>
<dbReference type="RefSeq" id="WP_166698960.1">
    <property type="nucleotide sequence ID" value="NZ_JAAQTL010000001.1"/>
</dbReference>
<evidence type="ECO:0000313" key="2">
    <source>
        <dbReference type="EMBL" id="NID15197.1"/>
    </source>
</evidence>
<dbReference type="EMBL" id="JAAQTL010000001">
    <property type="protein sequence ID" value="NID15197.1"/>
    <property type="molecule type" value="Genomic_DNA"/>
</dbReference>
<protein>
    <recommendedName>
        <fullName evidence="4">Halovibrin HvnA</fullName>
    </recommendedName>
</protein>
<comment type="caution">
    <text evidence="2">The sequence shown here is derived from an EMBL/GenBank/DDBJ whole genome shotgun (WGS) entry which is preliminary data.</text>
</comment>
<evidence type="ECO:0000256" key="1">
    <source>
        <dbReference type="SAM" id="SignalP"/>
    </source>
</evidence>
<accession>A0A7X5TQ65</accession>
<organism evidence="2 3">
    <name type="scientific">Luteibacter yeojuensis</name>
    <dbReference type="NCBI Taxonomy" id="345309"/>
    <lineage>
        <taxon>Bacteria</taxon>
        <taxon>Pseudomonadati</taxon>
        <taxon>Pseudomonadota</taxon>
        <taxon>Gammaproteobacteria</taxon>
        <taxon>Lysobacterales</taxon>
        <taxon>Rhodanobacteraceae</taxon>
        <taxon>Luteibacter</taxon>
    </lineage>
</organism>
<feature type="signal peptide" evidence="1">
    <location>
        <begin position="1"/>
        <end position="22"/>
    </location>
</feature>
<sequence length="338" mass="36730">MNAACARTRCAFWLGVAAILLAGCVTTVRPPGDASFDDDSAAQARVGARAADPGAMPYEMPPPRPGIRGGVGEDIARHLQARYDDTSPYCTKPSDPNPQPAVLCSGILLRVSTRGPGFHIWNPNPGSPIKNGVPFSWLRRDAAFATPVWGKGSGYILMPRFATDESGGFRPLTVLCVFPFDGWTWERTGGNNDGCDQFGSDTHSRPCQAQNITTSHQWVTKFGWDPPNERQCGFALGPGTANAYLAFRAHMEIRQGAPNGFTKHNELMVGTWPQNDPALPLEAFFYVNGSGGRGEAMLNQEDFFSAVGRWVPVIQVTMPVVPNGMAAFRYLKEDQPIQ</sequence>
<keyword evidence="3" id="KW-1185">Reference proteome</keyword>
<dbReference type="AlphaFoldDB" id="A0A7X5TQ65"/>
<dbReference type="Proteomes" id="UP000518878">
    <property type="component" value="Unassembled WGS sequence"/>
</dbReference>